<feature type="transmembrane region" description="Helical" evidence="1">
    <location>
        <begin position="139"/>
        <end position="159"/>
    </location>
</feature>
<accession>A0AA37LJL3</accession>
<comment type="caution">
    <text evidence="2">The sequence shown here is derived from an EMBL/GenBank/DDBJ whole genome shotgun (WGS) entry which is preliminary data.</text>
</comment>
<evidence type="ECO:0000313" key="2">
    <source>
        <dbReference type="EMBL" id="GKT45267.1"/>
    </source>
</evidence>
<dbReference type="EMBL" id="BQXU01000012">
    <property type="protein sequence ID" value="GKT45267.1"/>
    <property type="molecule type" value="Genomic_DNA"/>
</dbReference>
<evidence type="ECO:0000256" key="1">
    <source>
        <dbReference type="SAM" id="Phobius"/>
    </source>
</evidence>
<keyword evidence="1" id="KW-1133">Transmembrane helix</keyword>
<organism evidence="2 3">
    <name type="scientific">Colletotrichum spaethianum</name>
    <dbReference type="NCBI Taxonomy" id="700344"/>
    <lineage>
        <taxon>Eukaryota</taxon>
        <taxon>Fungi</taxon>
        <taxon>Dikarya</taxon>
        <taxon>Ascomycota</taxon>
        <taxon>Pezizomycotina</taxon>
        <taxon>Sordariomycetes</taxon>
        <taxon>Hypocreomycetidae</taxon>
        <taxon>Glomerellales</taxon>
        <taxon>Glomerellaceae</taxon>
        <taxon>Colletotrichum</taxon>
        <taxon>Colletotrichum spaethianum species complex</taxon>
    </lineage>
</organism>
<gene>
    <name evidence="2" type="ORF">ColSpa_05448</name>
</gene>
<dbReference type="AlphaFoldDB" id="A0AA37LJL3"/>
<reference evidence="2 3" key="1">
    <citation type="submission" date="2022-03" db="EMBL/GenBank/DDBJ databases">
        <title>Genome data of Colletotrichum spp.</title>
        <authorList>
            <person name="Utami Y.D."/>
            <person name="Hiruma K."/>
        </authorList>
    </citation>
    <scope>NUCLEOTIDE SEQUENCE [LARGE SCALE GENOMIC DNA]</scope>
    <source>
        <strain evidence="2 3">MAFF 239500</strain>
    </source>
</reference>
<keyword evidence="1" id="KW-0472">Membrane</keyword>
<feature type="transmembrane region" description="Helical" evidence="1">
    <location>
        <begin position="322"/>
        <end position="343"/>
    </location>
</feature>
<feature type="transmembrane region" description="Helical" evidence="1">
    <location>
        <begin position="291"/>
        <end position="310"/>
    </location>
</feature>
<keyword evidence="3" id="KW-1185">Reference proteome</keyword>
<feature type="transmembrane region" description="Helical" evidence="1">
    <location>
        <begin position="266"/>
        <end position="285"/>
    </location>
</feature>
<dbReference type="Proteomes" id="UP001055115">
    <property type="component" value="Unassembled WGS sequence"/>
</dbReference>
<feature type="transmembrane region" description="Helical" evidence="1">
    <location>
        <begin position="82"/>
        <end position="109"/>
    </location>
</feature>
<dbReference type="GeneID" id="73326250"/>
<proteinExistence type="predicted"/>
<keyword evidence="1" id="KW-0812">Transmembrane</keyword>
<protein>
    <submittedName>
        <fullName evidence="2">Uncharacterized protein</fullName>
    </submittedName>
</protein>
<name>A0AA37LJL3_9PEZI</name>
<dbReference type="RefSeq" id="XP_049127617.1">
    <property type="nucleotide sequence ID" value="XM_049271660.1"/>
</dbReference>
<evidence type="ECO:0000313" key="3">
    <source>
        <dbReference type="Proteomes" id="UP001055115"/>
    </source>
</evidence>
<sequence>MALLLDSELPARRFLRRGAVTELVDPSAVDPNLQGLQAEWPAEAPVPDWKRYNMAPRQRQLGGPHILAIPQARAHRGGRVRIGVWLSVSLAAIAGVVIMWAVIFNIVWLPRREGTEAIMVEIRDAEHVKDRKSWWETSWLVAGIVFRGIVAMWGGYRLFTRGSQCLFNSLPRGSSAQKLFNNEFLKTFTFLLGYTILPTATSALWTIVVPGGFCYPEHNILRFWPPHTRNDIKAVLEGWIELATLHIKVEASFSRMVKCKNTIGQVLVWMLGVGVWTTVEILYGPCRYFPLVWKSWFSVLGISLASWFLGNAEALFVKELKAVGSVHVEFVAYLVIFYVARWVDLQGYCTRPSCW</sequence>